<dbReference type="GeneID" id="36543193"/>
<comment type="caution">
    <text evidence="2">The sequence shown here is derived from an EMBL/GenBank/DDBJ whole genome shotgun (WGS) entry which is preliminary data.</text>
</comment>
<feature type="signal peptide" evidence="1">
    <location>
        <begin position="1"/>
        <end position="18"/>
    </location>
</feature>
<proteinExistence type="predicted"/>
<sequence length="381" mass="41522">MWSVIPIVLFSLVASASPVDHSLTRRDFCDGVDAMPVLYHEYGSDKCKPKYSLSDDGVCRHTSFEANRCAAFCQVRTNFFYGQEQPFVNTFCHGPETCTITSTHTRTVGWSLSITPQIQNALKVGVSGGFSGSSGDAVAHSYSIKLESGQCGYFTFVPVVKSVCGSLSTQSQRVMFSPWPVHWCINDYKTTGNVCGDELRLNPDGSVDGETIFVRTNCENRMPLPAKEQDAVYQKPGVPMDRGTQEAWAKAWGNGDLTAANEDTAVKCETSDGSAKIEDCRHAFLSLLKYPDMEAQTGKKGKNFWLGYVHSCAVALEYDSDWDEGSCGITRGDAAMAAYTISDKCSDHGKGLVGGSRKFGKDKCQAKLRIVHTEGLPPSPS</sequence>
<protein>
    <recommendedName>
        <fullName evidence="4">Secreted protein</fullName>
    </recommendedName>
</protein>
<reference evidence="2" key="1">
    <citation type="submission" date="2016-12" db="EMBL/GenBank/DDBJ databases">
        <title>The genomes of Aspergillus section Nigri reveals drivers in fungal speciation.</title>
        <authorList>
            <consortium name="DOE Joint Genome Institute"/>
            <person name="Vesth T.C."/>
            <person name="Nybo J."/>
            <person name="Theobald S."/>
            <person name="Brandl J."/>
            <person name="Frisvad J.C."/>
            <person name="Nielsen K.F."/>
            <person name="Lyhne E.K."/>
            <person name="Kogle M.E."/>
            <person name="Kuo A."/>
            <person name="Riley R."/>
            <person name="Clum A."/>
            <person name="Nolan M."/>
            <person name="Lipzen A."/>
            <person name="Salamov A."/>
            <person name="Henrissat B."/>
            <person name="Wiebenga A."/>
            <person name="De vries R.P."/>
            <person name="Grigoriev I.V."/>
            <person name="Mortensen U.H."/>
            <person name="Andersen M.R."/>
            <person name="Baker S.E."/>
        </authorList>
    </citation>
    <scope>NUCLEOTIDE SEQUENCE</scope>
    <source>
        <strain evidence="2">IBT 28561</strain>
    </source>
</reference>
<gene>
    <name evidence="2" type="ORF">P168DRAFT_278197</name>
</gene>
<evidence type="ECO:0000313" key="3">
    <source>
        <dbReference type="Proteomes" id="UP000234254"/>
    </source>
</evidence>
<dbReference type="AlphaFoldDB" id="A0A2I1DFI1"/>
<dbReference type="VEuPathDB" id="FungiDB:P168DRAFT_278197"/>
<dbReference type="Proteomes" id="UP000234254">
    <property type="component" value="Unassembled WGS sequence"/>
</dbReference>
<evidence type="ECO:0008006" key="4">
    <source>
        <dbReference type="Google" id="ProtNLM"/>
    </source>
</evidence>
<feature type="chain" id="PRO_5014187781" description="Secreted protein" evidence="1">
    <location>
        <begin position="19"/>
        <end position="381"/>
    </location>
</feature>
<dbReference type="OrthoDB" id="1896086at2759"/>
<organism evidence="2 3">
    <name type="scientific">Aspergillus campestris (strain IBT 28561)</name>
    <dbReference type="NCBI Taxonomy" id="1392248"/>
    <lineage>
        <taxon>Eukaryota</taxon>
        <taxon>Fungi</taxon>
        <taxon>Dikarya</taxon>
        <taxon>Ascomycota</taxon>
        <taxon>Pezizomycotina</taxon>
        <taxon>Eurotiomycetes</taxon>
        <taxon>Eurotiomycetidae</taxon>
        <taxon>Eurotiales</taxon>
        <taxon>Aspergillaceae</taxon>
        <taxon>Aspergillus</taxon>
        <taxon>Aspergillus subgen. Circumdati</taxon>
    </lineage>
</organism>
<keyword evidence="3" id="KW-1185">Reference proteome</keyword>
<evidence type="ECO:0000256" key="1">
    <source>
        <dbReference type="SAM" id="SignalP"/>
    </source>
</evidence>
<dbReference type="RefSeq" id="XP_024697226.1">
    <property type="nucleotide sequence ID" value="XM_024835669.1"/>
</dbReference>
<evidence type="ECO:0000313" key="2">
    <source>
        <dbReference type="EMBL" id="PKY08632.1"/>
    </source>
</evidence>
<dbReference type="EMBL" id="MSFM01000001">
    <property type="protein sequence ID" value="PKY08632.1"/>
    <property type="molecule type" value="Genomic_DNA"/>
</dbReference>
<keyword evidence="1" id="KW-0732">Signal</keyword>
<name>A0A2I1DFI1_ASPC2</name>
<accession>A0A2I1DFI1</accession>